<protein>
    <submittedName>
        <fullName evidence="2">Uncharacterized protein</fullName>
    </submittedName>
</protein>
<sequence length="127" mass="14318">MSRSISRREYLKAVGIILGAVGVAIFLPRYYYDWLLDIATAAFIIGALLITWGVKRLWQQFQARRDPVMTMEEAAFFIAPAGFVVEFEYEGEAICTFCGDVADGHLGNDPICLRCNRETEEEKGTNK</sequence>
<dbReference type="InterPro" id="IPR006311">
    <property type="entry name" value="TAT_signal"/>
</dbReference>
<reference evidence="2" key="1">
    <citation type="journal article" date="2015" name="Nature">
        <title>Complex archaea that bridge the gap between prokaryotes and eukaryotes.</title>
        <authorList>
            <person name="Spang A."/>
            <person name="Saw J.H."/>
            <person name="Jorgensen S.L."/>
            <person name="Zaremba-Niedzwiedzka K."/>
            <person name="Martijn J."/>
            <person name="Lind A.E."/>
            <person name="van Eijk R."/>
            <person name="Schleper C."/>
            <person name="Guy L."/>
            <person name="Ettema T.J."/>
        </authorList>
    </citation>
    <scope>NUCLEOTIDE SEQUENCE</scope>
</reference>
<gene>
    <name evidence="2" type="ORF">LCGC14_0809980</name>
</gene>
<dbReference type="EMBL" id="LAZR01002227">
    <property type="protein sequence ID" value="KKN32807.1"/>
    <property type="molecule type" value="Genomic_DNA"/>
</dbReference>
<proteinExistence type="predicted"/>
<evidence type="ECO:0000313" key="2">
    <source>
        <dbReference type="EMBL" id="KKN32807.1"/>
    </source>
</evidence>
<feature type="transmembrane region" description="Helical" evidence="1">
    <location>
        <begin position="10"/>
        <end position="28"/>
    </location>
</feature>
<keyword evidence="1" id="KW-0472">Membrane</keyword>
<keyword evidence="1" id="KW-0812">Transmembrane</keyword>
<dbReference type="PROSITE" id="PS51318">
    <property type="entry name" value="TAT"/>
    <property type="match status" value="1"/>
</dbReference>
<organism evidence="2">
    <name type="scientific">marine sediment metagenome</name>
    <dbReference type="NCBI Taxonomy" id="412755"/>
    <lineage>
        <taxon>unclassified sequences</taxon>
        <taxon>metagenomes</taxon>
        <taxon>ecological metagenomes</taxon>
    </lineage>
</organism>
<dbReference type="AlphaFoldDB" id="A0A0F9Q749"/>
<feature type="transmembrane region" description="Helical" evidence="1">
    <location>
        <begin position="34"/>
        <end position="54"/>
    </location>
</feature>
<evidence type="ECO:0000256" key="1">
    <source>
        <dbReference type="SAM" id="Phobius"/>
    </source>
</evidence>
<comment type="caution">
    <text evidence="2">The sequence shown here is derived from an EMBL/GenBank/DDBJ whole genome shotgun (WGS) entry which is preliminary data.</text>
</comment>
<accession>A0A0F9Q749</accession>
<keyword evidence="1" id="KW-1133">Transmembrane helix</keyword>
<name>A0A0F9Q749_9ZZZZ</name>